<evidence type="ECO:0000256" key="3">
    <source>
        <dbReference type="ARBA" id="ARBA00023163"/>
    </source>
</evidence>
<keyword evidence="1" id="KW-0805">Transcription regulation</keyword>
<proteinExistence type="predicted"/>
<protein>
    <submittedName>
        <fullName evidence="5">Transcriptional regulator, AraC family</fullName>
    </submittedName>
</protein>
<feature type="domain" description="HTH araC/xylS-type" evidence="4">
    <location>
        <begin position="206"/>
        <end position="304"/>
    </location>
</feature>
<evidence type="ECO:0000259" key="4">
    <source>
        <dbReference type="PROSITE" id="PS01124"/>
    </source>
</evidence>
<keyword evidence="2" id="KW-0238">DNA-binding</keyword>
<dbReference type="RefSeq" id="WP_074655085.1">
    <property type="nucleotide sequence ID" value="NZ_FNSD01000001.1"/>
</dbReference>
<dbReference type="AlphaFoldDB" id="A0A1H4RYM7"/>
<dbReference type="GO" id="GO:0003700">
    <property type="term" value="F:DNA-binding transcription factor activity"/>
    <property type="evidence" value="ECO:0007669"/>
    <property type="project" value="InterPro"/>
</dbReference>
<dbReference type="InterPro" id="IPR011051">
    <property type="entry name" value="RmlC_Cupin_sf"/>
</dbReference>
<gene>
    <name evidence="5" type="ORF">SAMN05443244_3292</name>
</gene>
<reference evidence="5 6" key="1">
    <citation type="submission" date="2016-10" db="EMBL/GenBank/DDBJ databases">
        <authorList>
            <person name="de Groot N.N."/>
        </authorList>
    </citation>
    <scope>NUCLEOTIDE SEQUENCE [LARGE SCALE GENOMIC DNA]</scope>
    <source>
        <strain evidence="5 6">AB35.6</strain>
    </source>
</reference>
<dbReference type="PROSITE" id="PS00041">
    <property type="entry name" value="HTH_ARAC_FAMILY_1"/>
    <property type="match status" value="1"/>
</dbReference>
<dbReference type="InterPro" id="IPR018062">
    <property type="entry name" value="HTH_AraC-typ_CS"/>
</dbReference>
<dbReference type="SUPFAM" id="SSF51182">
    <property type="entry name" value="RmlC-like cupins"/>
    <property type="match status" value="1"/>
</dbReference>
<evidence type="ECO:0000256" key="2">
    <source>
        <dbReference type="ARBA" id="ARBA00023125"/>
    </source>
</evidence>
<dbReference type="GO" id="GO:0043565">
    <property type="term" value="F:sequence-specific DNA binding"/>
    <property type="evidence" value="ECO:0007669"/>
    <property type="project" value="InterPro"/>
</dbReference>
<dbReference type="InterPro" id="IPR018060">
    <property type="entry name" value="HTH_AraC"/>
</dbReference>
<dbReference type="Gene3D" id="1.10.10.60">
    <property type="entry name" value="Homeodomain-like"/>
    <property type="match status" value="2"/>
</dbReference>
<keyword evidence="3" id="KW-0804">Transcription</keyword>
<dbReference type="Proteomes" id="UP000182409">
    <property type="component" value="Unassembled WGS sequence"/>
</dbReference>
<organism evidence="5 6">
    <name type="scientific">Terriglobus roseus</name>
    <dbReference type="NCBI Taxonomy" id="392734"/>
    <lineage>
        <taxon>Bacteria</taxon>
        <taxon>Pseudomonadati</taxon>
        <taxon>Acidobacteriota</taxon>
        <taxon>Terriglobia</taxon>
        <taxon>Terriglobales</taxon>
        <taxon>Acidobacteriaceae</taxon>
        <taxon>Terriglobus</taxon>
    </lineage>
</organism>
<dbReference type="PANTHER" id="PTHR46796:SF6">
    <property type="entry name" value="ARAC SUBFAMILY"/>
    <property type="match status" value="1"/>
</dbReference>
<dbReference type="Pfam" id="PF12833">
    <property type="entry name" value="HTH_18"/>
    <property type="match status" value="1"/>
</dbReference>
<dbReference type="InterPro" id="IPR009057">
    <property type="entry name" value="Homeodomain-like_sf"/>
</dbReference>
<name>A0A1H4RYM7_9BACT</name>
<dbReference type="PANTHER" id="PTHR46796">
    <property type="entry name" value="HTH-TYPE TRANSCRIPTIONAL ACTIVATOR RHAS-RELATED"/>
    <property type="match status" value="1"/>
</dbReference>
<dbReference type="SUPFAM" id="SSF46689">
    <property type="entry name" value="Homeodomain-like"/>
    <property type="match status" value="2"/>
</dbReference>
<dbReference type="PROSITE" id="PS01124">
    <property type="entry name" value="HTH_ARAC_FAMILY_2"/>
    <property type="match status" value="1"/>
</dbReference>
<dbReference type="SMART" id="SM00342">
    <property type="entry name" value="HTH_ARAC"/>
    <property type="match status" value="1"/>
</dbReference>
<dbReference type="OrthoDB" id="121508at2"/>
<accession>A0A1H4RYM7</accession>
<dbReference type="InterPro" id="IPR050204">
    <property type="entry name" value="AraC_XylS_family_regulators"/>
</dbReference>
<evidence type="ECO:0000256" key="1">
    <source>
        <dbReference type="ARBA" id="ARBA00023015"/>
    </source>
</evidence>
<evidence type="ECO:0000313" key="6">
    <source>
        <dbReference type="Proteomes" id="UP000182409"/>
    </source>
</evidence>
<dbReference type="EMBL" id="FNSD01000001">
    <property type="protein sequence ID" value="SEC37013.1"/>
    <property type="molecule type" value="Genomic_DNA"/>
</dbReference>
<evidence type="ECO:0000313" key="5">
    <source>
        <dbReference type="EMBL" id="SEC37013.1"/>
    </source>
</evidence>
<sequence>MVKKDTDDEGSSQRVTVLRNATLVPLLGSQEDRDAPRRQPWKGVVLERHVVQAGEIPEHEHPTLCLHLQLTGTRDFEWWQDGKNAVERTEPGSLIVIPPGTRDRLRWQGCSERLILSIQNDAMEEIAIQLGAQHALEIVGGWSLHSASLRLLLAEMGREAQESWPLGSLYADLLALGLQTNLIRNHATQPMALPVPKGGLSLPRLKQAMEYISDNLAEDIGLEEIATAMGLSASHFAHEFRSSTGATPYQYLLQQRLQRARSLLMSTTLPVQNVSALTGFQYPANFVRTFRQRIGQSPEAWRREHRS</sequence>